<dbReference type="AlphaFoldDB" id="A0A6N6RKN3"/>
<sequence>MRVFLLSLSILFSTLGFAQHSLTIEFAGLESREGKVMLALRDADGNDLRKVIVDIPASGVVSHTFTNVEKGTYTAAAFHDENEDKEINTNAVGYPTEAYGFSNDARGTFGPPDLEDQRFEVKGDKKIVITLQ</sequence>
<keyword evidence="3" id="KW-1185">Reference proteome</keyword>
<feature type="chain" id="PRO_5027039352" evidence="1">
    <location>
        <begin position="19"/>
        <end position="132"/>
    </location>
</feature>
<dbReference type="OrthoDB" id="9788332at2"/>
<accession>A0A6N6RKN3</accession>
<protein>
    <submittedName>
        <fullName evidence="2">DUF2141 domain-containing protein</fullName>
    </submittedName>
</protein>
<comment type="caution">
    <text evidence="2">The sequence shown here is derived from an EMBL/GenBank/DDBJ whole genome shotgun (WGS) entry which is preliminary data.</text>
</comment>
<dbReference type="Proteomes" id="UP000468650">
    <property type="component" value="Unassembled WGS sequence"/>
</dbReference>
<proteinExistence type="predicted"/>
<gene>
    <name evidence="2" type="ORF">F8C67_05565</name>
</gene>
<feature type="signal peptide" evidence="1">
    <location>
        <begin position="1"/>
        <end position="18"/>
    </location>
</feature>
<organism evidence="2 3">
    <name type="scientific">Phaeocystidibacter luteus</name>
    <dbReference type="NCBI Taxonomy" id="911197"/>
    <lineage>
        <taxon>Bacteria</taxon>
        <taxon>Pseudomonadati</taxon>
        <taxon>Bacteroidota</taxon>
        <taxon>Flavobacteriia</taxon>
        <taxon>Flavobacteriales</taxon>
        <taxon>Phaeocystidibacteraceae</taxon>
        <taxon>Phaeocystidibacter</taxon>
    </lineage>
</organism>
<dbReference type="RefSeq" id="WP_151666832.1">
    <property type="nucleotide sequence ID" value="NZ_WBVO01000003.1"/>
</dbReference>
<evidence type="ECO:0000313" key="2">
    <source>
        <dbReference type="EMBL" id="KAB2813630.1"/>
    </source>
</evidence>
<dbReference type="InterPro" id="IPR018673">
    <property type="entry name" value="DUF2141"/>
</dbReference>
<dbReference type="Pfam" id="PF09912">
    <property type="entry name" value="DUF2141"/>
    <property type="match status" value="1"/>
</dbReference>
<evidence type="ECO:0000256" key="1">
    <source>
        <dbReference type="SAM" id="SignalP"/>
    </source>
</evidence>
<name>A0A6N6RKN3_9FLAO</name>
<dbReference type="EMBL" id="WBVO01000003">
    <property type="protein sequence ID" value="KAB2813630.1"/>
    <property type="molecule type" value="Genomic_DNA"/>
</dbReference>
<reference evidence="2 3" key="1">
    <citation type="submission" date="2019-09" db="EMBL/GenBank/DDBJ databases">
        <title>Genomes of family Cryomorphaceae.</title>
        <authorList>
            <person name="Bowman J.P."/>
        </authorList>
    </citation>
    <scope>NUCLEOTIDE SEQUENCE [LARGE SCALE GENOMIC DNA]</scope>
    <source>
        <strain evidence="2 3">LMG 25704</strain>
    </source>
</reference>
<evidence type="ECO:0000313" key="3">
    <source>
        <dbReference type="Proteomes" id="UP000468650"/>
    </source>
</evidence>
<keyword evidence="1" id="KW-0732">Signal</keyword>